<evidence type="ECO:0000313" key="1">
    <source>
        <dbReference type="EMBL" id="SUA70335.1"/>
    </source>
</evidence>
<evidence type="ECO:0000313" key="2">
    <source>
        <dbReference type="Proteomes" id="UP000254400"/>
    </source>
</evidence>
<dbReference type="EMBL" id="UGSC01000001">
    <property type="protein sequence ID" value="SUA70335.1"/>
    <property type="molecule type" value="Genomic_DNA"/>
</dbReference>
<dbReference type="Proteomes" id="UP000254400">
    <property type="component" value="Unassembled WGS sequence"/>
</dbReference>
<reference evidence="1 2" key="1">
    <citation type="submission" date="2018-06" db="EMBL/GenBank/DDBJ databases">
        <authorList>
            <consortium name="Pathogen Informatics"/>
            <person name="Doyle S."/>
        </authorList>
    </citation>
    <scope>NUCLEOTIDE SEQUENCE [LARGE SCALE GENOMIC DNA]</scope>
    <source>
        <strain evidence="1 2">NCTC10343</strain>
    </source>
</reference>
<dbReference type="InterPro" id="IPR036388">
    <property type="entry name" value="WH-like_DNA-bd_sf"/>
</dbReference>
<protein>
    <submittedName>
        <fullName evidence="1">Uncharacterized protein</fullName>
    </submittedName>
</protein>
<dbReference type="SUPFAM" id="SSF46785">
    <property type="entry name" value="Winged helix' DNA-binding domain"/>
    <property type="match status" value="1"/>
</dbReference>
<name>A0A378XZG2_PAEPO</name>
<accession>A0A378XZG2</accession>
<dbReference type="AlphaFoldDB" id="A0A378XZG2"/>
<dbReference type="Gene3D" id="1.10.10.10">
    <property type="entry name" value="Winged helix-like DNA-binding domain superfamily/Winged helix DNA-binding domain"/>
    <property type="match status" value="1"/>
</dbReference>
<dbReference type="InterPro" id="IPR036390">
    <property type="entry name" value="WH_DNA-bd_sf"/>
</dbReference>
<sequence length="225" mass="27137">MNENKKAVKQTILIRNDVVRDPNLSVNGFAFVFYLKYLYWKTGNKFEFEVFTTEVKDYLCISDNKTIKTIFKELYNLRYLLKEVEELKQNKPILLTLNKDKFLTSISKEETEYFTQLPINVLYAMRDRKLDRKEVRILYYLKSYINHTNSKKMYCYPGIETTMTRELNMSKNTIPKYTKQLEEKGILSIEKNAIHTSYQYDDEGKLLFNKYNNHYYLNYDRLETL</sequence>
<gene>
    <name evidence="1" type="ORF">NCTC10343_03206</name>
</gene>
<proteinExistence type="predicted"/>
<dbReference type="RefSeq" id="WP_019687730.1">
    <property type="nucleotide sequence ID" value="NZ_CP036496.1"/>
</dbReference>
<dbReference type="GeneID" id="93346559"/>
<organism evidence="1 2">
    <name type="scientific">Paenibacillus polymyxa</name>
    <name type="common">Bacillus polymyxa</name>
    <dbReference type="NCBI Taxonomy" id="1406"/>
    <lineage>
        <taxon>Bacteria</taxon>
        <taxon>Bacillati</taxon>
        <taxon>Bacillota</taxon>
        <taxon>Bacilli</taxon>
        <taxon>Bacillales</taxon>
        <taxon>Paenibacillaceae</taxon>
        <taxon>Paenibacillus</taxon>
    </lineage>
</organism>